<keyword evidence="1" id="KW-0479">Metal-binding</keyword>
<evidence type="ECO:0000313" key="7">
    <source>
        <dbReference type="EMBL" id="QBZ63103.1"/>
    </source>
</evidence>
<feature type="region of interest" description="Disordered" evidence="5">
    <location>
        <begin position="233"/>
        <end position="254"/>
    </location>
</feature>
<dbReference type="GO" id="GO:0061665">
    <property type="term" value="F:SUMO ligase activity"/>
    <property type="evidence" value="ECO:0007669"/>
    <property type="project" value="TreeGrafter"/>
</dbReference>
<feature type="compositionally biased region" description="Polar residues" evidence="5">
    <location>
        <begin position="84"/>
        <end position="102"/>
    </location>
</feature>
<dbReference type="PANTHER" id="PTHR10782">
    <property type="entry name" value="ZINC FINGER MIZ DOMAIN-CONTAINING PROTEIN"/>
    <property type="match status" value="1"/>
</dbReference>
<dbReference type="GO" id="GO:0008270">
    <property type="term" value="F:zinc ion binding"/>
    <property type="evidence" value="ECO:0007669"/>
    <property type="project" value="UniProtKB-KW"/>
</dbReference>
<evidence type="ECO:0000256" key="5">
    <source>
        <dbReference type="SAM" id="MobiDB-lite"/>
    </source>
</evidence>
<name>A0A4P7NLP5_PYROR</name>
<evidence type="ECO:0000256" key="3">
    <source>
        <dbReference type="ARBA" id="ARBA00022833"/>
    </source>
</evidence>
<reference evidence="7 8" key="1">
    <citation type="journal article" date="2019" name="Mol. Biol. Evol.">
        <title>Blast fungal genomes show frequent chromosomal changes, gene gains and losses, and effector gene turnover.</title>
        <authorList>
            <person name="Gomez Luciano L.B."/>
            <person name="Jason Tsai I."/>
            <person name="Chuma I."/>
            <person name="Tosa Y."/>
            <person name="Chen Y.H."/>
            <person name="Li J.Y."/>
            <person name="Li M.Y."/>
            <person name="Jade Lu M.Y."/>
            <person name="Nakayashiki H."/>
            <person name="Li W.H."/>
        </authorList>
    </citation>
    <scope>NUCLEOTIDE SEQUENCE [LARGE SCALE GENOMIC DNA]</scope>
    <source>
        <strain evidence="7">MZ5-1-6</strain>
    </source>
</reference>
<proteinExistence type="predicted"/>
<feature type="compositionally biased region" description="Low complexity" evidence="5">
    <location>
        <begin position="56"/>
        <end position="76"/>
    </location>
</feature>
<feature type="region of interest" description="Disordered" evidence="5">
    <location>
        <begin position="679"/>
        <end position="699"/>
    </location>
</feature>
<dbReference type="PROSITE" id="PS51044">
    <property type="entry name" value="ZF_SP_RING"/>
    <property type="match status" value="1"/>
</dbReference>
<feature type="domain" description="SP-RING-type" evidence="6">
    <location>
        <begin position="942"/>
        <end position="1049"/>
    </location>
</feature>
<dbReference type="AlphaFoldDB" id="A0A4P7NLP5"/>
<evidence type="ECO:0000256" key="1">
    <source>
        <dbReference type="ARBA" id="ARBA00022723"/>
    </source>
</evidence>
<dbReference type="InterPro" id="IPR013083">
    <property type="entry name" value="Znf_RING/FYVE/PHD"/>
</dbReference>
<dbReference type="EMBL" id="CP034208">
    <property type="protein sequence ID" value="QBZ63103.1"/>
    <property type="molecule type" value="Genomic_DNA"/>
</dbReference>
<dbReference type="InterPro" id="IPR004181">
    <property type="entry name" value="Znf_MIZ"/>
</dbReference>
<evidence type="ECO:0000256" key="2">
    <source>
        <dbReference type="ARBA" id="ARBA00022771"/>
    </source>
</evidence>
<feature type="region of interest" description="Disordered" evidence="5">
    <location>
        <begin position="143"/>
        <end position="193"/>
    </location>
</feature>
<organism evidence="7 8">
    <name type="scientific">Pyricularia oryzae</name>
    <name type="common">Rice blast fungus</name>
    <name type="synonym">Magnaporthe oryzae</name>
    <dbReference type="NCBI Taxonomy" id="318829"/>
    <lineage>
        <taxon>Eukaryota</taxon>
        <taxon>Fungi</taxon>
        <taxon>Dikarya</taxon>
        <taxon>Ascomycota</taxon>
        <taxon>Pezizomycotina</taxon>
        <taxon>Sordariomycetes</taxon>
        <taxon>Sordariomycetidae</taxon>
        <taxon>Magnaporthales</taxon>
        <taxon>Pyriculariaceae</taxon>
        <taxon>Pyricularia</taxon>
    </lineage>
</organism>
<protein>
    <recommendedName>
        <fullName evidence="6">SP-RING-type domain-containing protein</fullName>
    </recommendedName>
</protein>
<evidence type="ECO:0000313" key="8">
    <source>
        <dbReference type="Proteomes" id="UP000294847"/>
    </source>
</evidence>
<keyword evidence="2 4" id="KW-0863">Zinc-finger</keyword>
<evidence type="ECO:0000256" key="4">
    <source>
        <dbReference type="PROSITE-ProRule" id="PRU00452"/>
    </source>
</evidence>
<accession>A0A4P7NLP5</accession>
<dbReference type="GO" id="GO:0016925">
    <property type="term" value="P:protein sumoylation"/>
    <property type="evidence" value="ECO:0007669"/>
    <property type="project" value="TreeGrafter"/>
</dbReference>
<evidence type="ECO:0000259" key="6">
    <source>
        <dbReference type="PROSITE" id="PS51044"/>
    </source>
</evidence>
<dbReference type="GO" id="GO:0000785">
    <property type="term" value="C:chromatin"/>
    <property type="evidence" value="ECO:0007669"/>
    <property type="project" value="TreeGrafter"/>
</dbReference>
<feature type="compositionally biased region" description="Polar residues" evidence="5">
    <location>
        <begin position="233"/>
        <end position="243"/>
    </location>
</feature>
<dbReference type="Gene3D" id="3.30.40.10">
    <property type="entry name" value="Zinc/RING finger domain, C3HC4 (zinc finger)"/>
    <property type="match status" value="1"/>
</dbReference>
<gene>
    <name evidence="7" type="ORF">PoMZ_11997</name>
</gene>
<keyword evidence="3" id="KW-0862">Zinc</keyword>
<dbReference type="Proteomes" id="UP000294847">
    <property type="component" value="Chromosome 5"/>
</dbReference>
<feature type="compositionally biased region" description="Polar residues" evidence="5">
    <location>
        <begin position="159"/>
        <end position="180"/>
    </location>
</feature>
<sequence length="1131" mass="126167">MTRQPQGPADVAAANQSLNSRLGGRRPAWMTTDRDNADDSTTPRRAGMKRARQSNPTTTPLNPPGTTTASAAAASSHSLPRPLQSLTTPNVSSFNALPSPAQSDEPSPASAANPPDSPNSPRAAPVLSIDTQAISQAMERPIHNIGTGYPGHIPLANSGPDTSFASSNSSRTQRVLQSNTHTRRVSHESSLAASIRNPSDLQFQYLQNVPITNMPGIPVTSGINILHIQSPVGPNTPVQSPQSAHVAVQQPGPHSAKRQRLDLVSYTLILMMRGRMPFATWETWIKNYLDRMDPQNTNSTQIDRRRLYLLERACHKHDYVYLQIHQVYCRWSYDASVVYRAMPAYDTSTIDKACRAVCDLLLSNQFVSGPMFSYFINFPVDFLPNSQDSLGQWLTRFAHHWDDMMKLIIERRRPPLANELIYVLGCDSPVLQSVIFLHAKRSLGLVDHGPHMQEIEDLFAQDQQGANMAYMKRSTLHMQHRKPSDWQLFEDENRALVDKYVHLVMASNPGATRSSLSFVQQATSFTPQPSSTTAVSQPTQFPVLASHGPLAPTRQQPILPATMTQENYAAVRANNPVYPSSTPNRMYTQGPGGVSLQIQAHQQPLPFGQQVVNGASPHLHQGADSPYHRGNHYAQHLNGLTPGYSQHPNVQSQYLQQRQQQAFVAGVTPPSYLTVHPSTTRPNRQIRHRNSQSVDSVPFFPPRGSVIPTRHHARAPNDSVAYSLGLHQVELRSPVRQVRALSKPQNADEQRYFQFVRDFAVPPSDISPSKKAYEFSFDVEDITLLSGTHMYPGNIPQLPVAEHFEGSVRLRLRCCRIKESAGTPTEPDWVTSATSWPRRIFISLVANDGRTRNSVKPRRAPQNSKDLPAEITDMVSEGINKLTVSVDYQHSDPGYRHFLAVEWVETRSFSRIIADVYANQVLDPKATLEDIQRKAGWTRAEHDDDVQMEVKAEYTVDLTCPFMATLWETPVRGAGCIHIQCFDLKTWLKSRTQVSGRPQCQTHTHPCDCFGPTLSIVDHWKCPICNGDARPQSLRIDGFLVEVRRKIESEGNLRNTKTMVVFPDNSWKSIREDDDDYEEDEIELDGRGGATDRTGAGATSVTLPNATRAPLVSHGSRRTHHEIIDLLNDED</sequence>
<feature type="compositionally biased region" description="Low complexity" evidence="5">
    <location>
        <begin position="103"/>
        <end position="124"/>
    </location>
</feature>
<dbReference type="Pfam" id="PF02891">
    <property type="entry name" value="zf-MIZ"/>
    <property type="match status" value="1"/>
</dbReference>
<dbReference type="PANTHER" id="PTHR10782:SF4">
    <property type="entry name" value="TONALLI, ISOFORM E"/>
    <property type="match status" value="1"/>
</dbReference>
<feature type="region of interest" description="Disordered" evidence="5">
    <location>
        <begin position="1"/>
        <end position="124"/>
    </location>
</feature>